<evidence type="ECO:0000313" key="20">
    <source>
        <dbReference type="EMBL" id="TMQ65371.1"/>
    </source>
</evidence>
<dbReference type="InterPro" id="IPR029026">
    <property type="entry name" value="tRNA_m1G_MTases_N"/>
</dbReference>
<evidence type="ECO:0000256" key="4">
    <source>
        <dbReference type="ARBA" id="ARBA00011738"/>
    </source>
</evidence>
<comment type="function">
    <text evidence="1 15 17">Specifically methylates guanosine-37 in various tRNAs.</text>
</comment>
<dbReference type="Gene3D" id="3.40.1280.10">
    <property type="match status" value="1"/>
</dbReference>
<evidence type="ECO:0000256" key="16">
    <source>
        <dbReference type="PIRSR" id="PIRSR000386-1"/>
    </source>
</evidence>
<dbReference type="InterPro" id="IPR002649">
    <property type="entry name" value="tRNA_m1G_MeTrfase_TrmD"/>
</dbReference>
<evidence type="ECO:0000256" key="8">
    <source>
        <dbReference type="ARBA" id="ARBA00022603"/>
    </source>
</evidence>
<evidence type="ECO:0000256" key="1">
    <source>
        <dbReference type="ARBA" id="ARBA00002634"/>
    </source>
</evidence>
<evidence type="ECO:0000259" key="18">
    <source>
        <dbReference type="Pfam" id="PF01746"/>
    </source>
</evidence>
<dbReference type="EMBL" id="VBOX01000021">
    <property type="protein sequence ID" value="TMQ65371.1"/>
    <property type="molecule type" value="Genomic_DNA"/>
</dbReference>
<keyword evidence="7 15" id="KW-0963">Cytoplasm</keyword>
<evidence type="ECO:0000256" key="15">
    <source>
        <dbReference type="HAMAP-Rule" id="MF_00605"/>
    </source>
</evidence>
<feature type="domain" description="tRNA methyltransferase TRMD/TRM10-type" evidence="18">
    <location>
        <begin position="1"/>
        <end position="225"/>
    </location>
</feature>
<evidence type="ECO:0000256" key="11">
    <source>
        <dbReference type="ARBA" id="ARBA00022694"/>
    </source>
</evidence>
<gene>
    <name evidence="15 19" type="primary">trmD</name>
    <name evidence="19" type="ORF">E6K74_08000</name>
    <name evidence="20" type="ORF">E6K77_02970</name>
</gene>
<evidence type="ECO:0000256" key="7">
    <source>
        <dbReference type="ARBA" id="ARBA00022490"/>
    </source>
</evidence>
<dbReference type="GO" id="GO:0005829">
    <property type="term" value="C:cytosol"/>
    <property type="evidence" value="ECO:0007669"/>
    <property type="project" value="TreeGrafter"/>
</dbReference>
<evidence type="ECO:0000313" key="19">
    <source>
        <dbReference type="EMBL" id="TMQ53859.1"/>
    </source>
</evidence>
<comment type="subcellular location">
    <subcellularLocation>
        <location evidence="2 15 17">Cytoplasm</location>
    </subcellularLocation>
</comment>
<comment type="catalytic activity">
    <reaction evidence="14 15 17">
        <text>guanosine(37) in tRNA + S-adenosyl-L-methionine = N(1)-methylguanosine(37) in tRNA + S-adenosyl-L-homocysteine + H(+)</text>
        <dbReference type="Rhea" id="RHEA:36899"/>
        <dbReference type="Rhea" id="RHEA-COMP:10145"/>
        <dbReference type="Rhea" id="RHEA-COMP:10147"/>
        <dbReference type="ChEBI" id="CHEBI:15378"/>
        <dbReference type="ChEBI" id="CHEBI:57856"/>
        <dbReference type="ChEBI" id="CHEBI:59789"/>
        <dbReference type="ChEBI" id="CHEBI:73542"/>
        <dbReference type="ChEBI" id="CHEBI:74269"/>
        <dbReference type="EC" id="2.1.1.228"/>
    </reaction>
</comment>
<dbReference type="HAMAP" id="MF_00605">
    <property type="entry name" value="TrmD"/>
    <property type="match status" value="1"/>
</dbReference>
<keyword evidence="10 15" id="KW-0949">S-adenosyl-L-methionine</keyword>
<dbReference type="Pfam" id="PF01746">
    <property type="entry name" value="tRNA_m1G_MT"/>
    <property type="match status" value="1"/>
</dbReference>
<dbReference type="FunFam" id="1.10.1270.20:FF:000001">
    <property type="entry name" value="tRNA (guanine-N(1)-)-methyltransferase"/>
    <property type="match status" value="1"/>
</dbReference>
<reference evidence="21 22" key="1">
    <citation type="journal article" date="2019" name="Nat. Microbiol.">
        <title>Mediterranean grassland soil C-N compound turnover is dependent on rainfall and depth, and is mediated by genomically divergent microorganisms.</title>
        <authorList>
            <person name="Diamond S."/>
            <person name="Andeer P.F."/>
            <person name="Li Z."/>
            <person name="Crits-Christoph A."/>
            <person name="Burstein D."/>
            <person name="Anantharaman K."/>
            <person name="Lane K.R."/>
            <person name="Thomas B.C."/>
            <person name="Pan C."/>
            <person name="Northen T.R."/>
            <person name="Banfield J.F."/>
        </authorList>
    </citation>
    <scope>NUCLEOTIDE SEQUENCE [LARGE SCALE GENOMIC DNA]</scope>
    <source>
        <strain evidence="19">WS_4</strain>
        <strain evidence="20">WS_7</strain>
    </source>
</reference>
<comment type="subunit">
    <text evidence="4 15 17">Homodimer.</text>
</comment>
<name>A0A538SR62_UNCEI</name>
<dbReference type="Proteomes" id="UP000319829">
    <property type="component" value="Unassembled WGS sequence"/>
</dbReference>
<evidence type="ECO:0000256" key="10">
    <source>
        <dbReference type="ARBA" id="ARBA00022691"/>
    </source>
</evidence>
<comment type="similarity">
    <text evidence="3 15 17">Belongs to the RNA methyltransferase TrmD family.</text>
</comment>
<evidence type="ECO:0000256" key="12">
    <source>
        <dbReference type="ARBA" id="ARBA00029736"/>
    </source>
</evidence>
<dbReference type="EMBL" id="VBOU01000079">
    <property type="protein sequence ID" value="TMQ53859.1"/>
    <property type="molecule type" value="Genomic_DNA"/>
</dbReference>
<dbReference type="Proteomes" id="UP000317366">
    <property type="component" value="Unassembled WGS sequence"/>
</dbReference>
<dbReference type="PANTHER" id="PTHR46417">
    <property type="entry name" value="TRNA (GUANINE-N(1)-)-METHYLTRANSFERASE"/>
    <property type="match status" value="1"/>
</dbReference>
<dbReference type="InterPro" id="IPR029028">
    <property type="entry name" value="Alpha/beta_knot_MTases"/>
</dbReference>
<evidence type="ECO:0000256" key="9">
    <source>
        <dbReference type="ARBA" id="ARBA00022679"/>
    </source>
</evidence>
<evidence type="ECO:0000313" key="21">
    <source>
        <dbReference type="Proteomes" id="UP000317366"/>
    </source>
</evidence>
<evidence type="ECO:0000256" key="14">
    <source>
        <dbReference type="ARBA" id="ARBA00047783"/>
    </source>
</evidence>
<evidence type="ECO:0000256" key="3">
    <source>
        <dbReference type="ARBA" id="ARBA00007630"/>
    </source>
</evidence>
<dbReference type="Gene3D" id="1.10.1270.20">
    <property type="entry name" value="tRNA(m1g37)methyltransferase, domain 2"/>
    <property type="match status" value="1"/>
</dbReference>
<dbReference type="NCBIfam" id="TIGR00088">
    <property type="entry name" value="trmD"/>
    <property type="match status" value="1"/>
</dbReference>
<evidence type="ECO:0000313" key="22">
    <source>
        <dbReference type="Proteomes" id="UP000319829"/>
    </source>
</evidence>
<dbReference type="FunFam" id="3.40.1280.10:FF:000001">
    <property type="entry name" value="tRNA (guanine-N(1)-)-methyltransferase"/>
    <property type="match status" value="1"/>
</dbReference>
<organism evidence="19 22">
    <name type="scientific">Eiseniibacteriota bacterium</name>
    <dbReference type="NCBI Taxonomy" id="2212470"/>
    <lineage>
        <taxon>Bacteria</taxon>
        <taxon>Candidatus Eiseniibacteriota</taxon>
    </lineage>
</organism>
<keyword evidence="9 15" id="KW-0808">Transferase</keyword>
<dbReference type="GO" id="GO:0052906">
    <property type="term" value="F:tRNA (guanine(37)-N1)-methyltransferase activity"/>
    <property type="evidence" value="ECO:0007669"/>
    <property type="project" value="UniProtKB-UniRule"/>
</dbReference>
<protein>
    <recommendedName>
        <fullName evidence="6 15">tRNA (guanine-N(1)-)-methyltransferase</fullName>
        <ecNumber evidence="5 15">2.1.1.228</ecNumber>
    </recommendedName>
    <alternativeName>
        <fullName evidence="12 15">M1G-methyltransferase</fullName>
    </alternativeName>
    <alternativeName>
        <fullName evidence="13 15">tRNA [GM37] methyltransferase</fullName>
    </alternativeName>
</protein>
<keyword evidence="8 15" id="KW-0489">Methyltransferase</keyword>
<keyword evidence="11 15" id="KW-0819">tRNA processing</keyword>
<dbReference type="PANTHER" id="PTHR46417:SF1">
    <property type="entry name" value="TRNA (GUANINE-N(1)-)-METHYLTRANSFERASE"/>
    <property type="match status" value="1"/>
</dbReference>
<evidence type="ECO:0000256" key="2">
    <source>
        <dbReference type="ARBA" id="ARBA00004496"/>
    </source>
</evidence>
<evidence type="ECO:0000256" key="17">
    <source>
        <dbReference type="RuleBase" id="RU003464"/>
    </source>
</evidence>
<proteinExistence type="inferred from homology"/>
<dbReference type="InterPro" id="IPR023148">
    <property type="entry name" value="tRNA_m1G_MeTrfase_C_sf"/>
</dbReference>
<dbReference type="PIRSF" id="PIRSF000386">
    <property type="entry name" value="tRNA_mtase"/>
    <property type="match status" value="1"/>
</dbReference>
<dbReference type="CDD" id="cd18080">
    <property type="entry name" value="TrmD-like"/>
    <property type="match status" value="1"/>
</dbReference>
<feature type="binding site" evidence="15 16">
    <location>
        <begin position="134"/>
        <end position="139"/>
    </location>
    <ligand>
        <name>S-adenosyl-L-methionine</name>
        <dbReference type="ChEBI" id="CHEBI:59789"/>
    </ligand>
</feature>
<evidence type="ECO:0000256" key="13">
    <source>
        <dbReference type="ARBA" id="ARBA00033392"/>
    </source>
</evidence>
<accession>A0A538SR62</accession>
<dbReference type="InterPro" id="IPR016009">
    <property type="entry name" value="tRNA_MeTrfase_TRMD/TRM10"/>
</dbReference>
<dbReference type="SUPFAM" id="SSF75217">
    <property type="entry name" value="alpha/beta knot"/>
    <property type="match status" value="1"/>
</dbReference>
<dbReference type="EC" id="2.1.1.228" evidence="5 15"/>
<evidence type="ECO:0000256" key="6">
    <source>
        <dbReference type="ARBA" id="ARBA00014679"/>
    </source>
</evidence>
<dbReference type="AlphaFoldDB" id="A0A538SR62"/>
<sequence length="247" mass="27443">MRFSILTLNPGFFSGSLDEGMIRIAREKGLLEVEIVPIRDFTSDRYGTTDDYPYGGGAGMVMKAEPILRAYESVRRRAGADTPRVLVTSPQGRRFTQGWAQELQGASEIAVLCGRYKGIDERVIPLLGAEEVSIGDYVLSGGEAASIVILDSVARLIPGVLGDAESAEADSFSEPLLDAPVYTRPEEFRGLTVPEVLLSGNHERIRLWRRREALRRTWHRRPDLILGRSLSDEDRSLLDEIKEEGEP</sequence>
<dbReference type="NCBIfam" id="NF000648">
    <property type="entry name" value="PRK00026.1"/>
    <property type="match status" value="1"/>
</dbReference>
<evidence type="ECO:0000256" key="5">
    <source>
        <dbReference type="ARBA" id="ARBA00012807"/>
    </source>
</evidence>
<feature type="binding site" evidence="15 16">
    <location>
        <position position="114"/>
    </location>
    <ligand>
        <name>S-adenosyl-L-methionine</name>
        <dbReference type="ChEBI" id="CHEBI:59789"/>
    </ligand>
</feature>
<comment type="caution">
    <text evidence="19">The sequence shown here is derived from an EMBL/GenBank/DDBJ whole genome shotgun (WGS) entry which is preliminary data.</text>
</comment>
<dbReference type="GO" id="GO:0002939">
    <property type="term" value="P:tRNA N1-guanine methylation"/>
    <property type="evidence" value="ECO:0007669"/>
    <property type="project" value="TreeGrafter"/>
</dbReference>